<protein>
    <submittedName>
        <fullName evidence="3">6-aminohexanoate-dimer hydrolase</fullName>
        <ecNumber evidence="3">3.5.1.46</ecNumber>
    </submittedName>
</protein>
<evidence type="ECO:0000259" key="2">
    <source>
        <dbReference type="Pfam" id="PF00144"/>
    </source>
</evidence>
<dbReference type="PANTHER" id="PTHR43283:SF7">
    <property type="entry name" value="BETA-LACTAMASE-RELATED DOMAIN-CONTAINING PROTEIN"/>
    <property type="match status" value="1"/>
</dbReference>
<gene>
    <name evidence="3" type="primary">nylB_2</name>
    <name evidence="3" type="ORF">Pan54_15910</name>
</gene>
<feature type="signal peptide" evidence="1">
    <location>
        <begin position="1"/>
        <end position="22"/>
    </location>
</feature>
<dbReference type="Pfam" id="PF00144">
    <property type="entry name" value="Beta-lactamase"/>
    <property type="match status" value="1"/>
</dbReference>
<reference evidence="3 4" key="1">
    <citation type="submission" date="2019-02" db="EMBL/GenBank/DDBJ databases">
        <title>Deep-cultivation of Planctomycetes and their phenomic and genomic characterization uncovers novel biology.</title>
        <authorList>
            <person name="Wiegand S."/>
            <person name="Jogler M."/>
            <person name="Boedeker C."/>
            <person name="Pinto D."/>
            <person name="Vollmers J."/>
            <person name="Rivas-Marin E."/>
            <person name="Kohn T."/>
            <person name="Peeters S.H."/>
            <person name="Heuer A."/>
            <person name="Rast P."/>
            <person name="Oberbeckmann S."/>
            <person name="Bunk B."/>
            <person name="Jeske O."/>
            <person name="Meyerdierks A."/>
            <person name="Storesund J.E."/>
            <person name="Kallscheuer N."/>
            <person name="Luecker S."/>
            <person name="Lage O.M."/>
            <person name="Pohl T."/>
            <person name="Merkel B.J."/>
            <person name="Hornburger P."/>
            <person name="Mueller R.-W."/>
            <person name="Bruemmer F."/>
            <person name="Labrenz M."/>
            <person name="Spormann A.M."/>
            <person name="Op Den Camp H."/>
            <person name="Overmann J."/>
            <person name="Amann R."/>
            <person name="Jetten M.S.M."/>
            <person name="Mascher T."/>
            <person name="Medema M.H."/>
            <person name="Devos D.P."/>
            <person name="Kaster A.-K."/>
            <person name="Ovreas L."/>
            <person name="Rohde M."/>
            <person name="Galperin M.Y."/>
            <person name="Jogler C."/>
        </authorList>
    </citation>
    <scope>NUCLEOTIDE SEQUENCE [LARGE SCALE GENOMIC DNA]</scope>
    <source>
        <strain evidence="3 4">Pan54</strain>
    </source>
</reference>
<dbReference type="InterPro" id="IPR050789">
    <property type="entry name" value="Diverse_Enzym_Activities"/>
</dbReference>
<sequence length="364" mass="40582" precursor="true">MNNALVTLSTCLFLMTSASLQAQSQPLPLSTPEAQGVSSEQIRNFVIAADEQIHSMHSFMLVRHGKVIAECWWSPEAAEKPHILWSLSKSFTSTAVGLAIEEGKLNLDDKVLSFFPEDAPENPSENLKAMRIRDLLTMSTGHDAEPWAKGEEIWTKRFLSQPVPNEPGSKFLYNTPATYMQSAIVQKVTGKTVLDYLTPRLFEPLGIETPTWETSPQGISLGGYGLYLKTEDIAKFGQLYLRNGEWNGVQLVPAKWIETATSKQIENASAPSGKNKSDWQQGYGFQFWRCRHNAYRGDGKDGQFCIILPDQDAVIAITAKTGNMQVQLDLVWEHLLPAFHEDALAENAEGLEELREALANLKLE</sequence>
<evidence type="ECO:0000313" key="3">
    <source>
        <dbReference type="EMBL" id="TWT60863.1"/>
    </source>
</evidence>
<dbReference type="SUPFAM" id="SSF56601">
    <property type="entry name" value="beta-lactamase/transpeptidase-like"/>
    <property type="match status" value="1"/>
</dbReference>
<dbReference type="Proteomes" id="UP000316095">
    <property type="component" value="Unassembled WGS sequence"/>
</dbReference>
<name>A0A5C5XET9_9PLAN</name>
<evidence type="ECO:0000313" key="4">
    <source>
        <dbReference type="Proteomes" id="UP000316095"/>
    </source>
</evidence>
<accession>A0A5C5XET9</accession>
<keyword evidence="4" id="KW-1185">Reference proteome</keyword>
<dbReference type="Gene3D" id="3.40.710.10">
    <property type="entry name" value="DD-peptidase/beta-lactamase superfamily"/>
    <property type="match status" value="1"/>
</dbReference>
<dbReference type="GO" id="GO:0019875">
    <property type="term" value="F:6-aminohexanoate-dimer hydrolase activity"/>
    <property type="evidence" value="ECO:0007669"/>
    <property type="project" value="UniProtKB-EC"/>
</dbReference>
<keyword evidence="1" id="KW-0732">Signal</keyword>
<dbReference type="AlphaFoldDB" id="A0A5C5XET9"/>
<feature type="chain" id="PRO_5022755396" evidence="1">
    <location>
        <begin position="23"/>
        <end position="364"/>
    </location>
</feature>
<dbReference type="EC" id="3.5.1.46" evidence="3"/>
<evidence type="ECO:0000256" key="1">
    <source>
        <dbReference type="SAM" id="SignalP"/>
    </source>
</evidence>
<dbReference type="InterPro" id="IPR012338">
    <property type="entry name" value="Beta-lactam/transpept-like"/>
</dbReference>
<comment type="caution">
    <text evidence="3">The sequence shown here is derived from an EMBL/GenBank/DDBJ whole genome shotgun (WGS) entry which is preliminary data.</text>
</comment>
<keyword evidence="3" id="KW-0378">Hydrolase</keyword>
<dbReference type="PANTHER" id="PTHR43283">
    <property type="entry name" value="BETA-LACTAMASE-RELATED"/>
    <property type="match status" value="1"/>
</dbReference>
<organism evidence="3 4">
    <name type="scientific">Rubinisphaera italica</name>
    <dbReference type="NCBI Taxonomy" id="2527969"/>
    <lineage>
        <taxon>Bacteria</taxon>
        <taxon>Pseudomonadati</taxon>
        <taxon>Planctomycetota</taxon>
        <taxon>Planctomycetia</taxon>
        <taxon>Planctomycetales</taxon>
        <taxon>Planctomycetaceae</taxon>
        <taxon>Rubinisphaera</taxon>
    </lineage>
</organism>
<dbReference type="InterPro" id="IPR001466">
    <property type="entry name" value="Beta-lactam-related"/>
</dbReference>
<feature type="domain" description="Beta-lactamase-related" evidence="2">
    <location>
        <begin position="58"/>
        <end position="322"/>
    </location>
</feature>
<proteinExistence type="predicted"/>
<dbReference type="RefSeq" id="WP_207310078.1">
    <property type="nucleotide sequence ID" value="NZ_SJPG01000001.1"/>
</dbReference>
<dbReference type="EMBL" id="SJPG01000001">
    <property type="protein sequence ID" value="TWT60863.1"/>
    <property type="molecule type" value="Genomic_DNA"/>
</dbReference>